<evidence type="ECO:0000256" key="10">
    <source>
        <dbReference type="ARBA" id="ARBA00023180"/>
    </source>
</evidence>
<keyword evidence="10" id="KW-0325">Glycoprotein</keyword>
<proteinExistence type="inferred from homology"/>
<dbReference type="PANTHER" id="PTHR11769:SF23">
    <property type="entry name" value="HYALURONIDASE-1"/>
    <property type="match status" value="1"/>
</dbReference>
<dbReference type="Gene3D" id="3.20.20.70">
    <property type="entry name" value="Aldolase class I"/>
    <property type="match status" value="2"/>
</dbReference>
<dbReference type="Pfam" id="PF01630">
    <property type="entry name" value="Glyco_hydro_56"/>
    <property type="match status" value="1"/>
</dbReference>
<feature type="active site" description="Proton donor" evidence="14">
    <location>
        <position position="106"/>
    </location>
</feature>
<evidence type="ECO:0000256" key="16">
    <source>
        <dbReference type="PIRSR" id="PIRSR038193-3"/>
    </source>
</evidence>
<dbReference type="GO" id="GO:0005975">
    <property type="term" value="P:carbohydrate metabolic process"/>
    <property type="evidence" value="ECO:0007669"/>
    <property type="project" value="UniProtKB-UniRule"/>
</dbReference>
<accession>A0A8B9TLB5</accession>
<evidence type="ECO:0000256" key="9">
    <source>
        <dbReference type="ARBA" id="ARBA00023157"/>
    </source>
</evidence>
<evidence type="ECO:0000256" key="2">
    <source>
        <dbReference type="ARBA" id="ARBA00004371"/>
    </source>
</evidence>
<evidence type="ECO:0000313" key="18">
    <source>
        <dbReference type="Ensembl" id="ENSAPLP00020022150.1"/>
    </source>
</evidence>
<dbReference type="GO" id="GO:0005576">
    <property type="term" value="C:extracellular region"/>
    <property type="evidence" value="ECO:0007669"/>
    <property type="project" value="UniProtKB-SubCell"/>
</dbReference>
<dbReference type="GO" id="GO:0031410">
    <property type="term" value="C:cytoplasmic vesicle"/>
    <property type="evidence" value="ECO:0007669"/>
    <property type="project" value="TreeGrafter"/>
</dbReference>
<dbReference type="GO" id="GO:0004415">
    <property type="term" value="F:hyalurononglucosaminidase activity"/>
    <property type="evidence" value="ECO:0007669"/>
    <property type="project" value="UniProtKB-UniRule"/>
</dbReference>
<dbReference type="Proteomes" id="UP000694400">
    <property type="component" value="Chromosome 10"/>
</dbReference>
<keyword evidence="7" id="KW-0732">Signal</keyword>
<feature type="disulfide bond" evidence="16">
    <location>
        <begin position="310"/>
        <end position="321"/>
    </location>
</feature>
<comment type="catalytic activity">
    <reaction evidence="1 17">
        <text>Random hydrolysis of (1-&gt;4)-linkages between N-acetyl-beta-D-glucosamine and D-glucuronate residues in hyaluronate.</text>
        <dbReference type="EC" id="3.2.1.35"/>
    </reaction>
</comment>
<evidence type="ECO:0000256" key="5">
    <source>
        <dbReference type="ARBA" id="ARBA00022525"/>
    </source>
</evidence>
<reference evidence="18" key="1">
    <citation type="submission" date="2019-08" db="EMBL/GenBank/DDBJ databases">
        <title>Three high-quality genomes provides insights into domestication of ducks.</title>
        <authorList>
            <person name="Hou Z.C."/>
            <person name="Zhu F."/>
            <person name="Yin Z.T."/>
            <person name="Zhang F."/>
        </authorList>
    </citation>
    <scope>NUCLEOTIDE SEQUENCE [LARGE SCALE GENOMIC DNA]</scope>
</reference>
<evidence type="ECO:0000256" key="7">
    <source>
        <dbReference type="ARBA" id="ARBA00022729"/>
    </source>
</evidence>
<feature type="disulfide bond" evidence="16">
    <location>
        <begin position="33"/>
        <end position="285"/>
    </location>
</feature>
<name>A0A8B9TLB5_ANAPL</name>
<feature type="disulfide bond" evidence="16">
    <location>
        <begin position="161"/>
        <end position="175"/>
    </location>
</feature>
<evidence type="ECO:0000256" key="4">
    <source>
        <dbReference type="ARBA" id="ARBA00008871"/>
    </source>
</evidence>
<keyword evidence="6" id="KW-0245">EGF-like domain</keyword>
<feature type="disulfide bond" evidence="16">
    <location>
        <begin position="315"/>
        <end position="369"/>
    </location>
</feature>
<keyword evidence="11" id="KW-0458">Lysosome</keyword>
<dbReference type="InterPro" id="IPR018155">
    <property type="entry name" value="Hyaluronidase"/>
</dbReference>
<organism evidence="18 19">
    <name type="scientific">Anas platyrhynchos</name>
    <name type="common">Mallard</name>
    <name type="synonym">Anas boschas</name>
    <dbReference type="NCBI Taxonomy" id="8839"/>
    <lineage>
        <taxon>Eukaryota</taxon>
        <taxon>Metazoa</taxon>
        <taxon>Chordata</taxon>
        <taxon>Craniata</taxon>
        <taxon>Vertebrata</taxon>
        <taxon>Euteleostomi</taxon>
        <taxon>Archelosauria</taxon>
        <taxon>Archosauria</taxon>
        <taxon>Dinosauria</taxon>
        <taxon>Saurischia</taxon>
        <taxon>Theropoda</taxon>
        <taxon>Coelurosauria</taxon>
        <taxon>Aves</taxon>
        <taxon>Neognathae</taxon>
        <taxon>Galloanserae</taxon>
        <taxon>Anseriformes</taxon>
        <taxon>Anatidae</taxon>
        <taxon>Anatinae</taxon>
        <taxon>Anas</taxon>
    </lineage>
</organism>
<dbReference type="AlphaFoldDB" id="A0A8B9TLB5"/>
<dbReference type="Ensembl" id="ENSAPLT00020023906.1">
    <property type="protein sequence ID" value="ENSAPLP00020022150.1"/>
    <property type="gene ID" value="ENSAPLG00020015453.1"/>
</dbReference>
<sequence length="441" mass="48693">PRPLLLPPPVPAPGPVLAGRPFVTVWNVPSEPCARWHNVTLPLGVFDVLANAQQAFEGQDVTLFYSQRLGLYPHYSPQGDPVDGGLPQNDALPDASYGGLAVIDWESWRPLWVRDWGSMDVYRQRSEELVRQQHPEWPSSLVEKLRLRPGGYWGFYGFPDCYNNDFGSPQYDGSCPAVERQRNQELGWLWNSSRALYPSIYLPTQLKGTGKVLSYVRYRVAEAFAVQDGVLAAAIPVLPYAQIAFDNTIDFLSEDLVNTIGESAAQGAAGIVLWGSSNYSTSKTCLKLKDYLDGALGHYIVNVTTSAQLCSQSLCSGHGRCVRRGDQESFLHLDPLRFAIDLSAAKPQPVVRSLAAGVDTSQLAEGFSCQCYSGWQGERCDTQQATSTTQGVLFLLPPALKQLWVSGAPSLSLQATLKGLHFYIFQLMSSKPTEIVWKIFK</sequence>
<dbReference type="InterPro" id="IPR017853">
    <property type="entry name" value="GH"/>
</dbReference>
<feature type="disulfide bond" evidence="16">
    <location>
        <begin position="371"/>
        <end position="380"/>
    </location>
</feature>
<evidence type="ECO:0000256" key="8">
    <source>
        <dbReference type="ARBA" id="ARBA00022801"/>
    </source>
</evidence>
<evidence type="ECO:0000256" key="13">
    <source>
        <dbReference type="PIRNR" id="PIRNR038193"/>
    </source>
</evidence>
<protein>
    <recommendedName>
        <fullName evidence="17">Hyaluronidase</fullName>
        <ecNumber evidence="17">3.2.1.35</ecNumber>
    </recommendedName>
</protein>
<evidence type="ECO:0000256" key="17">
    <source>
        <dbReference type="RuleBase" id="RU610713"/>
    </source>
</evidence>
<evidence type="ECO:0000256" key="1">
    <source>
        <dbReference type="ARBA" id="ARBA00000251"/>
    </source>
</evidence>
<keyword evidence="5" id="KW-0964">Secreted</keyword>
<evidence type="ECO:0000313" key="19">
    <source>
        <dbReference type="Proteomes" id="UP000694400"/>
    </source>
</evidence>
<evidence type="ECO:0000256" key="6">
    <source>
        <dbReference type="ARBA" id="ARBA00022536"/>
    </source>
</evidence>
<evidence type="ECO:0000256" key="3">
    <source>
        <dbReference type="ARBA" id="ARBA00004613"/>
    </source>
</evidence>
<dbReference type="GO" id="GO:0005764">
    <property type="term" value="C:lysosome"/>
    <property type="evidence" value="ECO:0007669"/>
    <property type="project" value="UniProtKB-SubCell"/>
</dbReference>
<dbReference type="PANTHER" id="PTHR11769">
    <property type="entry name" value="HYALURONIDASE"/>
    <property type="match status" value="1"/>
</dbReference>
<reference evidence="18" key="2">
    <citation type="submission" date="2025-08" db="UniProtKB">
        <authorList>
            <consortium name="Ensembl"/>
        </authorList>
    </citation>
    <scope>IDENTIFICATION</scope>
</reference>
<dbReference type="InterPro" id="IPR013785">
    <property type="entry name" value="Aldolase_TIM"/>
</dbReference>
<keyword evidence="8 17" id="KW-0378">Hydrolase</keyword>
<dbReference type="PIRSF" id="PIRSF038193">
    <property type="entry name" value="Hyaluronidase"/>
    <property type="match status" value="1"/>
</dbReference>
<dbReference type="GO" id="GO:0030214">
    <property type="term" value="P:hyaluronan catabolic process"/>
    <property type="evidence" value="ECO:0007669"/>
    <property type="project" value="TreeGrafter"/>
</dbReference>
<keyword evidence="9 16" id="KW-1015">Disulfide bond</keyword>
<comment type="similarity">
    <text evidence="4 13 17">Belongs to the glycosyl hydrolase 56 family.</text>
</comment>
<comment type="subcellular location">
    <subcellularLocation>
        <location evidence="2">Lysosome</location>
    </subcellularLocation>
    <subcellularLocation>
        <location evidence="3">Secreted</location>
    </subcellularLocation>
</comment>
<evidence type="ECO:0000256" key="15">
    <source>
        <dbReference type="PIRSR" id="PIRSR038193-2"/>
    </source>
</evidence>
<evidence type="ECO:0000256" key="11">
    <source>
        <dbReference type="ARBA" id="ARBA00023228"/>
    </source>
</evidence>
<evidence type="ECO:0000256" key="14">
    <source>
        <dbReference type="PIRSR" id="PIRSR038193-1"/>
    </source>
</evidence>
<dbReference type="SUPFAM" id="SSF51445">
    <property type="entry name" value="(Trans)glycosidases"/>
    <property type="match status" value="1"/>
</dbReference>
<feature type="glycosylation site" description="N-linked (GlcNAc...) asparagine" evidence="15">
    <location>
        <position position="302"/>
    </location>
</feature>
<evidence type="ECO:0000256" key="12">
    <source>
        <dbReference type="ARBA" id="ARBA00023295"/>
    </source>
</evidence>
<dbReference type="EC" id="3.2.1.35" evidence="17"/>
<keyword evidence="12 17" id="KW-0326">Glycosidase</keyword>
<reference evidence="18" key="3">
    <citation type="submission" date="2025-09" db="UniProtKB">
        <authorList>
            <consortium name="Ensembl"/>
        </authorList>
    </citation>
    <scope>IDENTIFICATION</scope>
</reference>